<gene>
    <name evidence="1" type="ORF">QWY96_16465</name>
</gene>
<evidence type="ECO:0000313" key="1">
    <source>
        <dbReference type="EMBL" id="MDN3702089.1"/>
    </source>
</evidence>
<reference evidence="2" key="1">
    <citation type="journal article" date="2019" name="Int. J. Syst. Evol. Microbiol.">
        <title>The Global Catalogue of Microorganisms (GCM) 10K type strain sequencing project: providing services to taxonomists for standard genome sequencing and annotation.</title>
        <authorList>
            <consortium name="The Broad Institute Genomics Platform"/>
            <consortium name="The Broad Institute Genome Sequencing Center for Infectious Disease"/>
            <person name="Wu L."/>
            <person name="Ma J."/>
        </authorList>
    </citation>
    <scope>NUCLEOTIDE SEQUENCE [LARGE SCALE GENOMIC DNA]</scope>
    <source>
        <strain evidence="2">CECT 7226</strain>
    </source>
</reference>
<proteinExistence type="predicted"/>
<organism evidence="1 2">
    <name type="scientific">Vibrio artabrorum</name>
    <dbReference type="NCBI Taxonomy" id="446374"/>
    <lineage>
        <taxon>Bacteria</taxon>
        <taxon>Pseudomonadati</taxon>
        <taxon>Pseudomonadota</taxon>
        <taxon>Gammaproteobacteria</taxon>
        <taxon>Vibrionales</taxon>
        <taxon>Vibrionaceae</taxon>
        <taxon>Vibrio</taxon>
    </lineage>
</organism>
<dbReference type="Proteomes" id="UP001223712">
    <property type="component" value="Unassembled WGS sequence"/>
</dbReference>
<keyword evidence="2" id="KW-1185">Reference proteome</keyword>
<name>A0ABT8CNR7_9VIBR</name>
<accession>A0ABT8CNR7</accession>
<dbReference type="RefSeq" id="WP_290334932.1">
    <property type="nucleotide sequence ID" value="NZ_JAUFQY010000002.1"/>
</dbReference>
<comment type="caution">
    <text evidence="1">The sequence shown here is derived from an EMBL/GenBank/DDBJ whole genome shotgun (WGS) entry which is preliminary data.</text>
</comment>
<dbReference type="EMBL" id="JAUFQY010000002">
    <property type="protein sequence ID" value="MDN3702089.1"/>
    <property type="molecule type" value="Genomic_DNA"/>
</dbReference>
<evidence type="ECO:0000313" key="2">
    <source>
        <dbReference type="Proteomes" id="UP001223712"/>
    </source>
</evidence>
<sequence length="94" mass="10940">MLTAVSNHIYFEELTGDIVDNPEILNGMHINTLSRLTAYAVEKDDFRVLALLSQIHTGIPMQEDYLPEWWLSDFHDDITTVKFDHQKNKRNPLV</sequence>
<protein>
    <submittedName>
        <fullName evidence="1">Uncharacterized protein</fullName>
    </submittedName>
</protein>